<evidence type="ECO:0008006" key="7">
    <source>
        <dbReference type="Google" id="ProtNLM"/>
    </source>
</evidence>
<dbReference type="GO" id="GO:0005576">
    <property type="term" value="C:extracellular region"/>
    <property type="evidence" value="ECO:0007669"/>
    <property type="project" value="InterPro"/>
</dbReference>
<dbReference type="SMART" id="SM00060">
    <property type="entry name" value="FN3"/>
    <property type="match status" value="3"/>
</dbReference>
<dbReference type="PANTHER" id="PTHR14131">
    <property type="entry name" value="ANOSMIN"/>
    <property type="match status" value="1"/>
</dbReference>
<evidence type="ECO:0000313" key="5">
    <source>
        <dbReference type="EMBL" id="PWA16735.1"/>
    </source>
</evidence>
<dbReference type="PROSITE" id="PS51390">
    <property type="entry name" value="WAP"/>
    <property type="match status" value="1"/>
</dbReference>
<organism evidence="5 6">
    <name type="scientific">Gambusia affinis</name>
    <name type="common">Western mosquitofish</name>
    <name type="synonym">Heterandria affinis</name>
    <dbReference type="NCBI Taxonomy" id="33528"/>
    <lineage>
        <taxon>Eukaryota</taxon>
        <taxon>Metazoa</taxon>
        <taxon>Chordata</taxon>
        <taxon>Craniata</taxon>
        <taxon>Vertebrata</taxon>
        <taxon>Euteleostomi</taxon>
        <taxon>Actinopterygii</taxon>
        <taxon>Neopterygii</taxon>
        <taxon>Teleostei</taxon>
        <taxon>Neoteleostei</taxon>
        <taxon>Acanthomorphata</taxon>
        <taxon>Ovalentaria</taxon>
        <taxon>Atherinomorphae</taxon>
        <taxon>Cyprinodontiformes</taxon>
        <taxon>Poeciliidae</taxon>
        <taxon>Poeciliinae</taxon>
        <taxon>Gambusia</taxon>
    </lineage>
</organism>
<feature type="region of interest" description="Disordered" evidence="1">
    <location>
        <begin position="356"/>
        <end position="379"/>
    </location>
</feature>
<feature type="signal peptide" evidence="2">
    <location>
        <begin position="1"/>
        <end position="19"/>
    </location>
</feature>
<dbReference type="Pfam" id="PF00095">
    <property type="entry name" value="WAP"/>
    <property type="match status" value="1"/>
</dbReference>
<dbReference type="InterPro" id="IPR042447">
    <property type="entry name" value="Anosmin-1"/>
</dbReference>
<dbReference type="STRING" id="33528.ENSGAFP00000024956"/>
<keyword evidence="6" id="KW-1185">Reference proteome</keyword>
<dbReference type="SMART" id="SM00217">
    <property type="entry name" value="WAP"/>
    <property type="match status" value="1"/>
</dbReference>
<comment type="caution">
    <text evidence="5">The sequence shown here is derived from an EMBL/GenBank/DDBJ whole genome shotgun (WGS) entry which is preliminary data.</text>
</comment>
<dbReference type="CDD" id="cd00199">
    <property type="entry name" value="WAP"/>
    <property type="match status" value="1"/>
</dbReference>
<dbReference type="InterPro" id="IPR036116">
    <property type="entry name" value="FN3_sf"/>
</dbReference>
<dbReference type="InterPro" id="IPR008197">
    <property type="entry name" value="WAP_dom"/>
</dbReference>
<dbReference type="Gene3D" id="4.10.75.10">
    <property type="entry name" value="Elafin-like"/>
    <property type="match status" value="1"/>
</dbReference>
<dbReference type="InterPro" id="IPR036645">
    <property type="entry name" value="Elafin-like_sf"/>
</dbReference>
<accession>A0A315UZ28</accession>
<dbReference type="SUPFAM" id="SSF49265">
    <property type="entry name" value="Fibronectin type III"/>
    <property type="match status" value="2"/>
</dbReference>
<dbReference type="CDD" id="cd00063">
    <property type="entry name" value="FN3"/>
    <property type="match status" value="3"/>
</dbReference>
<feature type="domain" description="WAP" evidence="4">
    <location>
        <begin position="208"/>
        <end position="257"/>
    </location>
</feature>
<dbReference type="GO" id="GO:0030414">
    <property type="term" value="F:peptidase inhibitor activity"/>
    <property type="evidence" value="ECO:0007669"/>
    <property type="project" value="InterPro"/>
</dbReference>
<dbReference type="PROSITE" id="PS50853">
    <property type="entry name" value="FN3"/>
    <property type="match status" value="3"/>
</dbReference>
<evidence type="ECO:0000259" key="4">
    <source>
        <dbReference type="PROSITE" id="PS51390"/>
    </source>
</evidence>
<protein>
    <recommendedName>
        <fullName evidence="7">Anosmin-1</fullName>
    </recommendedName>
</protein>
<feature type="domain" description="Fibronectin type-III" evidence="3">
    <location>
        <begin position="373"/>
        <end position="476"/>
    </location>
</feature>
<dbReference type="FunFam" id="4.10.75.10:FF:000001">
    <property type="entry name" value="Anosmin 1"/>
    <property type="match status" value="1"/>
</dbReference>
<feature type="chain" id="PRO_5016291960" description="Anosmin-1" evidence="2">
    <location>
        <begin position="20"/>
        <end position="693"/>
    </location>
</feature>
<dbReference type="InterPro" id="IPR045860">
    <property type="entry name" value="Snake_toxin-like_sf"/>
</dbReference>
<dbReference type="SUPFAM" id="SSF57256">
    <property type="entry name" value="Elafin-like"/>
    <property type="match status" value="1"/>
</dbReference>
<dbReference type="SUPFAM" id="SSF57302">
    <property type="entry name" value="Snake toxin-like"/>
    <property type="match status" value="1"/>
</dbReference>
<proteinExistence type="predicted"/>
<sequence>MRFAAGVFFLLMTLHQGDTLRCNFCFSWSSELCTPTSIQTCPVGQDACGAVILTQSVQSSFRQCMNMAVCRGFITTPGAAGRKMQRLSKGTWMSLVLWIVGLCGSGVCAGKRYADADEGDSGSESVFRARCVSRCLTLHSVAAPFISLQGNGSLGWCHSNKHCSQCLEPCIHDWKVKKKSNCRELCEQVFQRKQWECVASCHFLHSVLAAKQGSCPPPEGASEFAAACIESCDHDKECSMQKKCCFNGCGHTCQPPKDLFKGVPLKPKKDLSFEESPSGRLTVSWSSRLNISAEPVVYVLQRRWNFGIQPSEDTATPWEDETQTTELEASLSDSRPGRWYQFRLAAVNLHGTRGFTAPSKHIRSNRDPSSPPAPSELRVADMNFGPGRLVRARIVWDIPTDLDVPIHHYKVSWTWTAAGHSSMTKRRKTVRENQVELSSMRSNRKYSVEVQGVSQWGQTELEGPPAALHFITQRSLLFSCKYKVVLQPVSSKSRLPAESSSFLTPSCSGIQAKSPKLIHCPGETAEPAEFIRMKVVNLTASFQRHHDNVSAIFSWDLAMTLSNQPLLGYQATWMEVVSPKRHSNRKLPHSLISQSQILPPDGNVLIVSGLQPASVYRLEVRVISAEGEGPATSRTFQTPGPQSVPKQRNCLNLDSVLVQVQPPHQLLPQLDPWIAVDSEHRLQSIHLMEQNQS</sequence>
<dbReference type="EMBL" id="NHOQ01002477">
    <property type="protein sequence ID" value="PWA16735.1"/>
    <property type="molecule type" value="Genomic_DNA"/>
</dbReference>
<keyword evidence="2" id="KW-0732">Signal</keyword>
<dbReference type="GO" id="GO:0030182">
    <property type="term" value="P:neuron differentiation"/>
    <property type="evidence" value="ECO:0007669"/>
    <property type="project" value="TreeGrafter"/>
</dbReference>
<evidence type="ECO:0000313" key="6">
    <source>
        <dbReference type="Proteomes" id="UP000250572"/>
    </source>
</evidence>
<dbReference type="Pfam" id="PF17869">
    <property type="entry name" value="Cys_box"/>
    <property type="match status" value="1"/>
</dbReference>
<feature type="region of interest" description="Disordered" evidence="1">
    <location>
        <begin position="310"/>
        <end position="331"/>
    </location>
</feature>
<reference evidence="5 6" key="1">
    <citation type="journal article" date="2018" name="G3 (Bethesda)">
        <title>A High-Quality Reference Genome for the Invasive Mosquitofish Gambusia affinis Using a Chicago Library.</title>
        <authorList>
            <person name="Hoffberg S.L."/>
            <person name="Troendle N.J."/>
            <person name="Glenn T.C."/>
            <person name="Mahmud O."/>
            <person name="Louha S."/>
            <person name="Chalopin D."/>
            <person name="Bennetzen J.L."/>
            <person name="Mauricio R."/>
        </authorList>
    </citation>
    <scope>NUCLEOTIDE SEQUENCE [LARGE SCALE GENOMIC DNA]</scope>
    <source>
        <strain evidence="5">NE01/NJP1002.9</strain>
        <tissue evidence="5">Muscle</tissue>
    </source>
</reference>
<feature type="domain" description="Fibronectin type-III" evidence="3">
    <location>
        <begin position="534"/>
        <end position="641"/>
    </location>
</feature>
<name>A0A315UZ28_GAMAF</name>
<dbReference type="Proteomes" id="UP000250572">
    <property type="component" value="Unassembled WGS sequence"/>
</dbReference>
<evidence type="ECO:0000256" key="2">
    <source>
        <dbReference type="SAM" id="SignalP"/>
    </source>
</evidence>
<evidence type="ECO:0000256" key="1">
    <source>
        <dbReference type="SAM" id="MobiDB-lite"/>
    </source>
</evidence>
<dbReference type="Pfam" id="PF00041">
    <property type="entry name" value="fn3"/>
    <property type="match status" value="1"/>
</dbReference>
<dbReference type="Gene3D" id="2.60.40.10">
    <property type="entry name" value="Immunoglobulins"/>
    <property type="match status" value="3"/>
</dbReference>
<dbReference type="AlphaFoldDB" id="A0A315UZ28"/>
<dbReference type="InterPro" id="IPR003961">
    <property type="entry name" value="FN3_dom"/>
</dbReference>
<dbReference type="InterPro" id="IPR040957">
    <property type="entry name" value="Anosmin-1_Cys_box"/>
</dbReference>
<dbReference type="InterPro" id="IPR013783">
    <property type="entry name" value="Ig-like_fold"/>
</dbReference>
<dbReference type="PANTHER" id="PTHR14131:SF6">
    <property type="entry name" value="ANOSMIN-1-RELATED"/>
    <property type="match status" value="1"/>
</dbReference>
<feature type="non-terminal residue" evidence="5">
    <location>
        <position position="693"/>
    </location>
</feature>
<gene>
    <name evidence="5" type="ORF">CCH79_00019554</name>
</gene>
<dbReference type="GO" id="GO:0009986">
    <property type="term" value="C:cell surface"/>
    <property type="evidence" value="ECO:0007669"/>
    <property type="project" value="TreeGrafter"/>
</dbReference>
<evidence type="ECO:0000259" key="3">
    <source>
        <dbReference type="PROSITE" id="PS50853"/>
    </source>
</evidence>
<feature type="domain" description="Fibronectin type-III" evidence="3">
    <location>
        <begin position="267"/>
        <end position="367"/>
    </location>
</feature>